<organism evidence="7 8">
    <name type="scientific">Symbiodinium natans</name>
    <dbReference type="NCBI Taxonomy" id="878477"/>
    <lineage>
        <taxon>Eukaryota</taxon>
        <taxon>Sar</taxon>
        <taxon>Alveolata</taxon>
        <taxon>Dinophyceae</taxon>
        <taxon>Suessiales</taxon>
        <taxon>Symbiodiniaceae</taxon>
        <taxon>Symbiodinium</taxon>
    </lineage>
</organism>
<evidence type="ECO:0000313" key="7">
    <source>
        <dbReference type="EMBL" id="CAE7414791.1"/>
    </source>
</evidence>
<comment type="caution">
    <text evidence="7">The sequence shown here is derived from an EMBL/GenBank/DDBJ whole genome shotgun (WGS) entry which is preliminary data.</text>
</comment>
<dbReference type="PANTHER" id="PTHR11772">
    <property type="entry name" value="ASPARAGINE SYNTHETASE"/>
    <property type="match status" value="1"/>
</dbReference>
<dbReference type="OrthoDB" id="2747330at2759"/>
<evidence type="ECO:0000256" key="3">
    <source>
        <dbReference type="ARBA" id="ARBA00022840"/>
    </source>
</evidence>
<feature type="transmembrane region" description="Helical" evidence="5">
    <location>
        <begin position="901"/>
        <end position="925"/>
    </location>
</feature>
<evidence type="ECO:0000256" key="4">
    <source>
        <dbReference type="PIRSR" id="PIRSR601461-1"/>
    </source>
</evidence>
<evidence type="ECO:0000259" key="6">
    <source>
        <dbReference type="PROSITE" id="PS51767"/>
    </source>
</evidence>
<dbReference type="CDD" id="cd01991">
    <property type="entry name" value="Asn_synthase_B_C"/>
    <property type="match status" value="1"/>
</dbReference>
<keyword evidence="5" id="KW-0472">Membrane</keyword>
<dbReference type="PROSITE" id="PS51767">
    <property type="entry name" value="PEPTIDASE_A1"/>
    <property type="match status" value="1"/>
</dbReference>
<dbReference type="GO" id="GO:0005829">
    <property type="term" value="C:cytosol"/>
    <property type="evidence" value="ECO:0007669"/>
    <property type="project" value="TreeGrafter"/>
</dbReference>
<dbReference type="PRINTS" id="PR00792">
    <property type="entry name" value="PEPSIN"/>
</dbReference>
<keyword evidence="8" id="KW-1185">Reference proteome</keyword>
<feature type="active site" evidence="4">
    <location>
        <position position="736"/>
    </location>
</feature>
<dbReference type="GO" id="GO:0006508">
    <property type="term" value="P:proteolysis"/>
    <property type="evidence" value="ECO:0007669"/>
    <property type="project" value="InterPro"/>
</dbReference>
<gene>
    <name evidence="7" type="ORF">SNAT2548_LOCUS22550</name>
</gene>
<dbReference type="GO" id="GO:0004066">
    <property type="term" value="F:asparagine synthase (glutamine-hydrolyzing) activity"/>
    <property type="evidence" value="ECO:0007669"/>
    <property type="project" value="InterPro"/>
</dbReference>
<dbReference type="SUPFAM" id="SSF52402">
    <property type="entry name" value="Adenine nucleotide alpha hydrolases-like"/>
    <property type="match status" value="1"/>
</dbReference>
<dbReference type="Pfam" id="PF00026">
    <property type="entry name" value="Asp"/>
    <property type="match status" value="1"/>
</dbReference>
<keyword evidence="3" id="KW-0067">ATP-binding</keyword>
<dbReference type="InterPro" id="IPR014729">
    <property type="entry name" value="Rossmann-like_a/b/a_fold"/>
</dbReference>
<dbReference type="Proteomes" id="UP000604046">
    <property type="component" value="Unassembled WGS sequence"/>
</dbReference>
<evidence type="ECO:0000256" key="1">
    <source>
        <dbReference type="ARBA" id="ARBA00007447"/>
    </source>
</evidence>
<feature type="domain" description="Peptidase A1" evidence="6">
    <location>
        <begin position="519"/>
        <end position="863"/>
    </location>
</feature>
<dbReference type="AlphaFoldDB" id="A0A812R0X9"/>
<keyword evidence="5" id="KW-0812">Transmembrane</keyword>
<comment type="similarity">
    <text evidence="1">Belongs to the peptidase A1 family.</text>
</comment>
<dbReference type="InterPro" id="IPR033121">
    <property type="entry name" value="PEPTIDASE_A1"/>
</dbReference>
<dbReference type="Gene3D" id="3.40.50.620">
    <property type="entry name" value="HUPs"/>
    <property type="match status" value="1"/>
</dbReference>
<evidence type="ECO:0000256" key="2">
    <source>
        <dbReference type="ARBA" id="ARBA00022741"/>
    </source>
</evidence>
<dbReference type="Gene3D" id="2.40.70.10">
    <property type="entry name" value="Acid Proteases"/>
    <property type="match status" value="2"/>
</dbReference>
<dbReference type="PANTHER" id="PTHR11772:SF2">
    <property type="entry name" value="ASPARAGINE SYNTHETASE [GLUTAMINE-HYDROLYZING]"/>
    <property type="match status" value="1"/>
</dbReference>
<protein>
    <recommendedName>
        <fullName evidence="6">Peptidase A1 domain-containing protein</fullName>
    </recommendedName>
</protein>
<dbReference type="GO" id="GO:0005524">
    <property type="term" value="F:ATP binding"/>
    <property type="evidence" value="ECO:0007669"/>
    <property type="project" value="UniProtKB-KW"/>
</dbReference>
<feature type="active site" evidence="4">
    <location>
        <position position="537"/>
    </location>
</feature>
<evidence type="ECO:0000313" key="8">
    <source>
        <dbReference type="Proteomes" id="UP000604046"/>
    </source>
</evidence>
<name>A0A812R0X9_9DINO</name>
<dbReference type="SUPFAM" id="SSF50630">
    <property type="entry name" value="Acid proteases"/>
    <property type="match status" value="1"/>
</dbReference>
<accession>A0A812R0X9</accession>
<evidence type="ECO:0000256" key="5">
    <source>
        <dbReference type="SAM" id="Phobius"/>
    </source>
</evidence>
<keyword evidence="5" id="KW-1133">Transmembrane helix</keyword>
<keyword evidence="2" id="KW-0547">Nucleotide-binding</keyword>
<dbReference type="Pfam" id="PF00733">
    <property type="entry name" value="Asn_synthase"/>
    <property type="match status" value="1"/>
</dbReference>
<dbReference type="InterPro" id="IPR050795">
    <property type="entry name" value="Asn_Synthetase"/>
</dbReference>
<proteinExistence type="inferred from homology"/>
<reference evidence="7" key="1">
    <citation type="submission" date="2021-02" db="EMBL/GenBank/DDBJ databases">
        <authorList>
            <person name="Dougan E. K."/>
            <person name="Rhodes N."/>
            <person name="Thang M."/>
            <person name="Chan C."/>
        </authorList>
    </citation>
    <scope>NUCLEOTIDE SEQUENCE</scope>
</reference>
<dbReference type="GO" id="GO:0004190">
    <property type="term" value="F:aspartic-type endopeptidase activity"/>
    <property type="evidence" value="ECO:0007669"/>
    <property type="project" value="InterPro"/>
</dbReference>
<dbReference type="GO" id="GO:0006529">
    <property type="term" value="P:asparagine biosynthetic process"/>
    <property type="evidence" value="ECO:0007669"/>
    <property type="project" value="InterPro"/>
</dbReference>
<sequence>MSKNCHRKCEHGPASWPQLHSFSTGLQGSPDLKAAKEVASFLGTVHHEYVFTVEEALDALPDVIYHLETFDVTTVRASTPMYLMARRIRASGVKMVLSGEGADEIFGGYLYFHKAPNAAEFHAENCRKIEQLHLYDCLRANKAMMAWGVEARVPFLDRKFMEVAMGFNPVQKMCRDEAGNPRTEKWILRKAFDLPSERSYLPQEVLWRQKEQFSDGVGYSWIDSIKAHAEKVVSDQQMSTAPHRFPVKTPRTKEAYMFRQFFAKHFGENSAAAGCVGWQDSIACSSEVALKWDKAFQGRADASGRAVAGVHVQAYDKSYQTASQSPAPKKPVKAQAHRLKEEVVTVLRGLAALKEQVKNADDLTGEPETEKMRVEIDEVLKRQTEILEDMVKSTESFPRRWAQFELNTSQRMMKREAEPGIQDTFNDAQEMLRLESLKAWVTAMPGSPCSFPGIGKTMSRRRISTAATLLLRSNCWDTTVQAYRFHIVLLVSEELTNARAVGLVERTRLFGNLNAYAYYFAELLVGTPPQAASVIVDTGSALCGFPCVGCSHCGNHLDPLFDMKASSTSRTLPCGPDCTRCDAAGCGYLESYSEGSSISGLWFRDLVMLNGSDADNHPVEASLGCHMDERKLFYTQKVNGIFGLAPHGITGRSNVLKDLFKDKAHVNTAVFAICLAEWGGELSVGGYDSRYAALGSHMQWLPLHHTGYYGVELKSIMFDTHVVGSSEEFKGRTVVDSGTTFTYFPAKVFHALRESIIATCQGSRCGAKPVGNDCWLLPTGSRPAKFAPIFLTFSGGSGQDDISVRWPAQSYLFRRGMRGVDGFEAWCMAFASNGASPETVLGISFFMYKNLVFDTTSSKLGVEDANCPQHHHSAQVGMETFSSNDNPAVEEHLQQGGMRHLGLVLGCVGVVLLLISLGMFACAFLSTEEENDSTDNLL</sequence>
<dbReference type="InterPro" id="IPR001461">
    <property type="entry name" value="Aspartic_peptidase_A1"/>
</dbReference>
<dbReference type="EMBL" id="CAJNDS010002292">
    <property type="protein sequence ID" value="CAE7414791.1"/>
    <property type="molecule type" value="Genomic_DNA"/>
</dbReference>
<dbReference type="InterPro" id="IPR001962">
    <property type="entry name" value="Asn_synthase"/>
</dbReference>
<dbReference type="InterPro" id="IPR021109">
    <property type="entry name" value="Peptidase_aspartic_dom_sf"/>
</dbReference>